<proteinExistence type="predicted"/>
<evidence type="ECO:0000313" key="3">
    <source>
        <dbReference type="Proteomes" id="UP000076532"/>
    </source>
</evidence>
<evidence type="ECO:0000256" key="1">
    <source>
        <dbReference type="SAM" id="MobiDB-lite"/>
    </source>
</evidence>
<organism evidence="2 3">
    <name type="scientific">Athelia psychrophila</name>
    <dbReference type="NCBI Taxonomy" id="1759441"/>
    <lineage>
        <taxon>Eukaryota</taxon>
        <taxon>Fungi</taxon>
        <taxon>Dikarya</taxon>
        <taxon>Basidiomycota</taxon>
        <taxon>Agaricomycotina</taxon>
        <taxon>Agaricomycetes</taxon>
        <taxon>Agaricomycetidae</taxon>
        <taxon>Atheliales</taxon>
        <taxon>Atheliaceae</taxon>
        <taxon>Athelia</taxon>
    </lineage>
</organism>
<accession>A0A167VS25</accession>
<feature type="region of interest" description="Disordered" evidence="1">
    <location>
        <begin position="50"/>
        <end position="91"/>
    </location>
</feature>
<dbReference type="EMBL" id="KV417847">
    <property type="protein sequence ID" value="KZP05307.1"/>
    <property type="molecule type" value="Genomic_DNA"/>
</dbReference>
<dbReference type="AlphaFoldDB" id="A0A167VS25"/>
<reference evidence="2 3" key="1">
    <citation type="journal article" date="2016" name="Mol. Biol. Evol.">
        <title>Comparative Genomics of Early-Diverging Mushroom-Forming Fungi Provides Insights into the Origins of Lignocellulose Decay Capabilities.</title>
        <authorList>
            <person name="Nagy L.G."/>
            <person name="Riley R."/>
            <person name="Tritt A."/>
            <person name="Adam C."/>
            <person name="Daum C."/>
            <person name="Floudas D."/>
            <person name="Sun H."/>
            <person name="Yadav J.S."/>
            <person name="Pangilinan J."/>
            <person name="Larsson K.H."/>
            <person name="Matsuura K."/>
            <person name="Barry K."/>
            <person name="Labutti K."/>
            <person name="Kuo R."/>
            <person name="Ohm R.A."/>
            <person name="Bhattacharya S.S."/>
            <person name="Shirouzu T."/>
            <person name="Yoshinaga Y."/>
            <person name="Martin F.M."/>
            <person name="Grigoriev I.V."/>
            <person name="Hibbett D.S."/>
        </authorList>
    </citation>
    <scope>NUCLEOTIDE SEQUENCE [LARGE SCALE GENOMIC DNA]</scope>
    <source>
        <strain evidence="2 3">CBS 109695</strain>
    </source>
</reference>
<dbReference type="Proteomes" id="UP000076532">
    <property type="component" value="Unassembled WGS sequence"/>
</dbReference>
<sequence length="91" mass="9666">MRNSRDSTSYPVEFVRHVPFRSHATEAAITAAVARAPVVGASTGARLALRHKTSPATIPTPIVSTTPTPLPLPESDPTTSSEISHARRPNV</sequence>
<evidence type="ECO:0000313" key="2">
    <source>
        <dbReference type="EMBL" id="KZP05307.1"/>
    </source>
</evidence>
<name>A0A167VS25_9AGAM</name>
<gene>
    <name evidence="2" type="ORF">FIBSPDRAFT_967380</name>
</gene>
<protein>
    <submittedName>
        <fullName evidence="2">Uncharacterized protein</fullName>
    </submittedName>
</protein>
<keyword evidence="3" id="KW-1185">Reference proteome</keyword>
<feature type="compositionally biased region" description="Low complexity" evidence="1">
    <location>
        <begin position="54"/>
        <end position="67"/>
    </location>
</feature>